<accession>A0AAE1RC41</accession>
<organism evidence="1 2">
    <name type="scientific">Anisodus tanguticus</name>
    <dbReference type="NCBI Taxonomy" id="243964"/>
    <lineage>
        <taxon>Eukaryota</taxon>
        <taxon>Viridiplantae</taxon>
        <taxon>Streptophyta</taxon>
        <taxon>Embryophyta</taxon>
        <taxon>Tracheophyta</taxon>
        <taxon>Spermatophyta</taxon>
        <taxon>Magnoliopsida</taxon>
        <taxon>eudicotyledons</taxon>
        <taxon>Gunneridae</taxon>
        <taxon>Pentapetalae</taxon>
        <taxon>asterids</taxon>
        <taxon>lamiids</taxon>
        <taxon>Solanales</taxon>
        <taxon>Solanaceae</taxon>
        <taxon>Solanoideae</taxon>
        <taxon>Hyoscyameae</taxon>
        <taxon>Anisodus</taxon>
    </lineage>
</organism>
<dbReference type="EMBL" id="JAVYJV010000017">
    <property type="protein sequence ID" value="KAK4349111.1"/>
    <property type="molecule type" value="Genomic_DNA"/>
</dbReference>
<dbReference type="AlphaFoldDB" id="A0AAE1RC41"/>
<protein>
    <submittedName>
        <fullName evidence="1">Uncharacterized protein</fullName>
    </submittedName>
</protein>
<sequence length="136" mass="15769">MAEPCFAPHECHWFHTMTKDFGGNLSLAREPVSSAEVSRWHRNWSLAREIASIQRSSTLTLHQGCLAKRFSSRFWTYLGNIVYDAYMEDYVFAYSYEEPDETGLIQNKYNSKDFSTMKDVPDQIANLSGITCCYER</sequence>
<comment type="caution">
    <text evidence="1">The sequence shown here is derived from an EMBL/GenBank/DDBJ whole genome shotgun (WGS) entry which is preliminary data.</text>
</comment>
<name>A0AAE1RC41_9SOLA</name>
<reference evidence="1" key="1">
    <citation type="submission" date="2023-12" db="EMBL/GenBank/DDBJ databases">
        <title>Genome assembly of Anisodus tanguticus.</title>
        <authorList>
            <person name="Wang Y.-J."/>
        </authorList>
    </citation>
    <scope>NUCLEOTIDE SEQUENCE</scope>
    <source>
        <strain evidence="1">KB-2021</strain>
        <tissue evidence="1">Leaf</tissue>
    </source>
</reference>
<evidence type="ECO:0000313" key="2">
    <source>
        <dbReference type="Proteomes" id="UP001291623"/>
    </source>
</evidence>
<evidence type="ECO:0000313" key="1">
    <source>
        <dbReference type="EMBL" id="KAK4349111.1"/>
    </source>
</evidence>
<dbReference type="Proteomes" id="UP001291623">
    <property type="component" value="Unassembled WGS sequence"/>
</dbReference>
<keyword evidence="2" id="KW-1185">Reference proteome</keyword>
<gene>
    <name evidence="1" type="ORF">RND71_031866</name>
</gene>
<proteinExistence type="predicted"/>